<feature type="region of interest" description="Disordered" evidence="1">
    <location>
        <begin position="166"/>
        <end position="231"/>
    </location>
</feature>
<reference evidence="3" key="1">
    <citation type="journal article" date="2019" name="Sci. Rep.">
        <title>Draft genome of Tanacetum cinerariifolium, the natural source of mosquito coil.</title>
        <authorList>
            <person name="Yamashiro T."/>
            <person name="Shiraishi A."/>
            <person name="Satake H."/>
            <person name="Nakayama K."/>
        </authorList>
    </citation>
    <scope>NUCLEOTIDE SEQUENCE</scope>
</reference>
<feature type="compositionally biased region" description="Polar residues" evidence="1">
    <location>
        <begin position="205"/>
        <end position="222"/>
    </location>
</feature>
<evidence type="ECO:0000313" key="3">
    <source>
        <dbReference type="EMBL" id="GEU58151.1"/>
    </source>
</evidence>
<dbReference type="Pfam" id="PF07727">
    <property type="entry name" value="RVT_2"/>
    <property type="match status" value="1"/>
</dbReference>
<name>A0A6L2L8L5_TANCI</name>
<dbReference type="InterPro" id="IPR012337">
    <property type="entry name" value="RNaseH-like_sf"/>
</dbReference>
<organism evidence="3">
    <name type="scientific">Tanacetum cinerariifolium</name>
    <name type="common">Dalmatian daisy</name>
    <name type="synonym">Chrysanthemum cinerariifolium</name>
    <dbReference type="NCBI Taxonomy" id="118510"/>
    <lineage>
        <taxon>Eukaryota</taxon>
        <taxon>Viridiplantae</taxon>
        <taxon>Streptophyta</taxon>
        <taxon>Embryophyta</taxon>
        <taxon>Tracheophyta</taxon>
        <taxon>Spermatophyta</taxon>
        <taxon>Magnoliopsida</taxon>
        <taxon>eudicotyledons</taxon>
        <taxon>Gunneridae</taxon>
        <taxon>Pentapetalae</taxon>
        <taxon>asterids</taxon>
        <taxon>campanulids</taxon>
        <taxon>Asterales</taxon>
        <taxon>Asteraceae</taxon>
        <taxon>Asteroideae</taxon>
        <taxon>Anthemideae</taxon>
        <taxon>Anthemidinae</taxon>
        <taxon>Tanacetum</taxon>
    </lineage>
</organism>
<sequence length="675" mass="77935">MLKEHFEGIQTALVKEVKEMKEIFEQMEAEVEQNAMDKQYNRAKTIEKTSSLLNENEKLKAQLKGKMKCVTMDIVKPKVLAPGMYAIDVEPILPRNRNNREVHLEYLKHLKESVETVREIVKEARIKKPLDNALESPCLYTKRSQKLLEYVIGTCLKEFSKREKKIATTHLNRKKSKPRSNTKNNRMLPAKSDNNKKVKAHPRNNKPNLKQNNRVDSSISSKRTWKPTRRKFTLGEQCPLTRFTKSKVVPLQQPEHVRSSEIVITKRFSNTSQKPLTRYIRRTEQEKAISNGISTAAETQSMDIPVKYTTISANQQDPNRIWGSKLPNSPSSSVFKCWSYISSFVRFENDHFGAIMGYEDYVIGDNVISKNDVVERRNRTLVEPARTMMIFSKSSMFLWAEVVATACCTQNRSLIHTRHIKTLYELVHGVAAGPTFKDNPFSQAEDDPFVNVFAPEPSFKASSSGDVSSAESNQVIQPHDHLKKWSKDHPMDNVISNPSHPVSTRKQLATNALWCFYNYVLSKLKPKNFKTVMAEACWFEAMQEEIHKFDRLQVWELVPESDRVMIITFKWIYKIKLDEYGDVLKNKARLVAKGYRQEKCIYFVESFAPVARIEAIRIFIANAANKNMIIYQMDVKTAFLNGELKEEVYVNQPEGFVNPDHPTYIYRLKKALYGV</sequence>
<evidence type="ECO:0000259" key="2">
    <source>
        <dbReference type="Pfam" id="PF07727"/>
    </source>
</evidence>
<proteinExistence type="predicted"/>
<accession>A0A6L2L8L5</accession>
<feature type="domain" description="Reverse transcriptase Ty1/copia-type" evidence="2">
    <location>
        <begin position="553"/>
        <end position="675"/>
    </location>
</feature>
<feature type="compositionally biased region" description="Basic residues" evidence="1">
    <location>
        <begin position="171"/>
        <end position="180"/>
    </location>
</feature>
<protein>
    <submittedName>
        <fullName evidence="3">Retrovirus-related Pol polyprotein from transposon TNT 1-94</fullName>
    </submittedName>
</protein>
<comment type="caution">
    <text evidence="3">The sequence shown here is derived from an EMBL/GenBank/DDBJ whole genome shotgun (WGS) entry which is preliminary data.</text>
</comment>
<dbReference type="SUPFAM" id="SSF53098">
    <property type="entry name" value="Ribonuclease H-like"/>
    <property type="match status" value="1"/>
</dbReference>
<evidence type="ECO:0000256" key="1">
    <source>
        <dbReference type="SAM" id="MobiDB-lite"/>
    </source>
</evidence>
<dbReference type="InterPro" id="IPR013103">
    <property type="entry name" value="RVT_2"/>
</dbReference>
<dbReference type="AlphaFoldDB" id="A0A6L2L8L5"/>
<gene>
    <name evidence="3" type="ORF">Tci_030129</name>
</gene>
<dbReference type="EMBL" id="BKCJ010003954">
    <property type="protein sequence ID" value="GEU58151.1"/>
    <property type="molecule type" value="Genomic_DNA"/>
</dbReference>